<keyword evidence="2" id="KW-1185">Reference proteome</keyword>
<name>A0A5C5X2W0_9PLAN</name>
<organism evidence="1 2">
    <name type="scientific">Thalassoglobus neptunius</name>
    <dbReference type="NCBI Taxonomy" id="1938619"/>
    <lineage>
        <taxon>Bacteria</taxon>
        <taxon>Pseudomonadati</taxon>
        <taxon>Planctomycetota</taxon>
        <taxon>Planctomycetia</taxon>
        <taxon>Planctomycetales</taxon>
        <taxon>Planctomycetaceae</taxon>
        <taxon>Thalassoglobus</taxon>
    </lineage>
</organism>
<dbReference type="Proteomes" id="UP000317243">
    <property type="component" value="Unassembled WGS sequence"/>
</dbReference>
<gene>
    <name evidence="1" type="ORF">KOR42_06450</name>
</gene>
<dbReference type="EMBL" id="SIHI01000001">
    <property type="protein sequence ID" value="TWT57286.1"/>
    <property type="molecule type" value="Genomic_DNA"/>
</dbReference>
<dbReference type="AlphaFoldDB" id="A0A5C5X2W0"/>
<evidence type="ECO:0000313" key="1">
    <source>
        <dbReference type="EMBL" id="TWT57286.1"/>
    </source>
</evidence>
<sequence>MQAAHRRLVIRGRSNAVVGDSSCSSLLNMQRLSGAMVAQVVGEQRKRKDF</sequence>
<reference evidence="1 2" key="1">
    <citation type="submission" date="2019-02" db="EMBL/GenBank/DDBJ databases">
        <title>Deep-cultivation of Planctomycetes and their phenomic and genomic characterization uncovers novel biology.</title>
        <authorList>
            <person name="Wiegand S."/>
            <person name="Jogler M."/>
            <person name="Boedeker C."/>
            <person name="Pinto D."/>
            <person name="Vollmers J."/>
            <person name="Rivas-Marin E."/>
            <person name="Kohn T."/>
            <person name="Peeters S.H."/>
            <person name="Heuer A."/>
            <person name="Rast P."/>
            <person name="Oberbeckmann S."/>
            <person name="Bunk B."/>
            <person name="Jeske O."/>
            <person name="Meyerdierks A."/>
            <person name="Storesund J.E."/>
            <person name="Kallscheuer N."/>
            <person name="Luecker S."/>
            <person name="Lage O.M."/>
            <person name="Pohl T."/>
            <person name="Merkel B.J."/>
            <person name="Hornburger P."/>
            <person name="Mueller R.-W."/>
            <person name="Bruemmer F."/>
            <person name="Labrenz M."/>
            <person name="Spormann A.M."/>
            <person name="Op Den Camp H."/>
            <person name="Overmann J."/>
            <person name="Amann R."/>
            <person name="Jetten M.S.M."/>
            <person name="Mascher T."/>
            <person name="Medema M.H."/>
            <person name="Devos D.P."/>
            <person name="Kaster A.-K."/>
            <person name="Ovreas L."/>
            <person name="Rohde M."/>
            <person name="Galperin M.Y."/>
            <person name="Jogler C."/>
        </authorList>
    </citation>
    <scope>NUCLEOTIDE SEQUENCE [LARGE SCALE GENOMIC DNA]</scope>
    <source>
        <strain evidence="1 2">KOR42</strain>
    </source>
</reference>
<protein>
    <submittedName>
        <fullName evidence="1">Uncharacterized protein</fullName>
    </submittedName>
</protein>
<comment type="caution">
    <text evidence="1">The sequence shown here is derived from an EMBL/GenBank/DDBJ whole genome shotgun (WGS) entry which is preliminary data.</text>
</comment>
<proteinExistence type="predicted"/>
<accession>A0A5C5X2W0</accession>
<evidence type="ECO:0000313" key="2">
    <source>
        <dbReference type="Proteomes" id="UP000317243"/>
    </source>
</evidence>